<gene>
    <name evidence="1" type="ORF">BOKJ2_LOCUS9777</name>
</gene>
<dbReference type="Proteomes" id="UP000614601">
    <property type="component" value="Unassembled WGS sequence"/>
</dbReference>
<proteinExistence type="predicted"/>
<evidence type="ECO:0008006" key="3">
    <source>
        <dbReference type="Google" id="ProtNLM"/>
    </source>
</evidence>
<reference evidence="1" key="1">
    <citation type="submission" date="2020-09" db="EMBL/GenBank/DDBJ databases">
        <authorList>
            <person name="Kikuchi T."/>
        </authorList>
    </citation>
    <scope>NUCLEOTIDE SEQUENCE</scope>
    <source>
        <strain evidence="1">SH1</strain>
    </source>
</reference>
<dbReference type="Gene3D" id="2.60.40.10">
    <property type="entry name" value="Immunoglobulins"/>
    <property type="match status" value="1"/>
</dbReference>
<comment type="caution">
    <text evidence="1">The sequence shown here is derived from an EMBL/GenBank/DDBJ whole genome shotgun (WGS) entry which is preliminary data.</text>
</comment>
<dbReference type="InterPro" id="IPR014756">
    <property type="entry name" value="Ig_E-set"/>
</dbReference>
<dbReference type="OrthoDB" id="5790562at2759"/>
<name>A0A811L3L2_9BILA</name>
<dbReference type="EMBL" id="CAJFDH010000005">
    <property type="protein sequence ID" value="CAD5222704.1"/>
    <property type="molecule type" value="Genomic_DNA"/>
</dbReference>
<evidence type="ECO:0000313" key="2">
    <source>
        <dbReference type="Proteomes" id="UP000614601"/>
    </source>
</evidence>
<dbReference type="Proteomes" id="UP000783686">
    <property type="component" value="Unassembled WGS sequence"/>
</dbReference>
<evidence type="ECO:0000313" key="1">
    <source>
        <dbReference type="EMBL" id="CAD5222704.1"/>
    </source>
</evidence>
<dbReference type="InterPro" id="IPR013783">
    <property type="entry name" value="Ig-like_fold"/>
</dbReference>
<keyword evidence="2" id="KW-1185">Reference proteome</keyword>
<sequence length="1991" mass="225314">MKLARLRGRKADKLQRLVGITVVLILRYAIPKAAAEYDEYLENAIRNDNIVPEVRVNCAQGTYNDFNNKCDCDEGWGGNRCEICTRRPCVPKARISSVVPQYGAVNETTVVHVVGVGFPRNHDKAYECIFNKTKTTGKWINSTIVECTRPAVDNDNEYSVVLLPSGLHSVISSQHNMFLDYYSNCNSDDCKGTCFKSKCICKDANTGVNCEDTKVTVKQQCGTNKTLELETEEMQELSYMITSNTTEKPFLLSSSTEELIVDELSRRIKWEKPLGHVNPYIMDIQLQRAYCSDYIKVSLMVNHSYTPQLTSVTRHKSSNMHRIAGFIKYLNTTRLQSVDLPVVIKIYEKDALIEEVKTWSTRRFFSYDVYPFTGKTTEYHITADHPNPITNSTPGLPFSHCTVDALYDNNVVAGEADFNVKYELKSQSCACGEWMAEVLWPRQLVMMKSQKISKDATNPTIELVLTADQRAKDTFEFLYVAISCDYLVTYTARHHLIRRYGNLIKISPKRLDVSLNDDQTLVEVTVETQSTPSPASLSNDLSPFFLVSSPTTRRLNNRTVQLDYVFGVRSPLKEQTLEGVLRYPDKSSPLFQIPYRISKSQDTKCRLRIKVKCMTYSENNFAEVILMSSQREILFNKFVKINSAVEFEPLDIDIYELMIRADEFLTFNQLVKVTTSNSTFTAVLTQKLSKSLTIFDEDIKFVQMDQQSTRPELMVQPSTITELDKDIWVSFIYSNGPQNSMAMITNRESNGEYYTIENLPYHMAICVGCGYKHKIKVVSTDKRLNQSDIVHLLQISYIYTVPGVMGDFQDNALVLVDLRTKRNQPPRLYPSNTNLQRYYQVSQSCHTDLASKCRQFFVRSDVCSNSWALLQTNIPSTISFMELVMFQRNCTQSGLNFEDLKQLMRCVISANSGFCEIQPYISKEHLMCTQNSLSLANTKNLYNMAAVQLNLPRFDLCNFVNGFYKHLHYLTNLLLNATNLLDEERFEKFVQTVTNQSDYQDYITLQEGLSLQESTNDLLFISKWNKIYEESQQTDHIQSRYDVDNTNPYTYLKEFVKLSRTLKELSNGISRRDPSSLLNDVISLMLRLDNTTSEVVIKAYLSVEPLYSKESGDFLVNLYLNNPTAKITLRKVRTSVKFTDFNGTLYEFPVKEQLFDGKETLDDFKVLKPGKNMTVQWNVNSRSDTKLLKTVYPTAVVNLNFEANRQFHSREIYSPMFKVDPAGSVRIIALMYPMIHGKAGVKMPFSVKLSVMNVGYLKLENVWLKNIRPQIMDEYFAGALPYTVDSMEVDGMSVTPTLDVDLSDLESGEQNNVVMNISLVKGGLGYLKNIKLSCFSHNNFVDTVNLRKFYIKHTINPTTLLIADVAEVYPLYIYHTDTAKLTSLDGLFVDQETPVASDRECLSKVLIAFRLADESKRFESPVIGTTNWPDNINKSYSLKAVFQIFPNFDVLYRTIRSDMFWVDEHSTITFLDELPFTVDSKIYYEFIFSAPDCMPRQFFSQETYRIPIPPGLHNKYSILAQIQALGEDSNSKAFTYSLKSDEENFPYVILADSGSIINMDNNIRNRSYCAVVEAKNPDGATVNSTVQLGGRRIERCDFNNTDTLQDHTLGGVHNIPFDYDRARAEFLHKSIVQVPELQVREDGINVEVDENEVVYELPEDEELEATIIPYTTVSTEEEVVLPAIPGRIYSTRRPISTTVGLSSADEQLQTRKPIVTTTKSTTISSTISVTRVSTASSTTDRAVLLGTDDTTTTSSYFTNFGATTTTSTSDTTQSVVTTTVSSTTTMFTTETYAQSTLPMKPDLSPNLIHNVTPLPTLQVLTTTTQEPVQTPHVTLDCTSLTTTAYLEPDHQVNALNATELEHVIPPLKETEAVTLKTTNQPVDATLRPSGTTIQNGRTTTSYGYNTVNQTKSTDDDVLVNLLTIPTPPTTSALPIAKGVHIDTKQTGSFSLKDQVNLGDAAAMVDMACKMKAQKPAYRVLCDLAKTVYRTQ</sequence>
<accession>A0A811L3L2</accession>
<protein>
    <recommendedName>
        <fullName evidence="3">EGF-like domain-containing protein</fullName>
    </recommendedName>
</protein>
<dbReference type="SUPFAM" id="SSF81296">
    <property type="entry name" value="E set domains"/>
    <property type="match status" value="1"/>
</dbReference>
<dbReference type="EMBL" id="CAJFCW020000005">
    <property type="protein sequence ID" value="CAG9116689.1"/>
    <property type="molecule type" value="Genomic_DNA"/>
</dbReference>
<organism evidence="1 2">
    <name type="scientific">Bursaphelenchus okinawaensis</name>
    <dbReference type="NCBI Taxonomy" id="465554"/>
    <lineage>
        <taxon>Eukaryota</taxon>
        <taxon>Metazoa</taxon>
        <taxon>Ecdysozoa</taxon>
        <taxon>Nematoda</taxon>
        <taxon>Chromadorea</taxon>
        <taxon>Rhabditida</taxon>
        <taxon>Tylenchina</taxon>
        <taxon>Tylenchomorpha</taxon>
        <taxon>Aphelenchoidea</taxon>
        <taxon>Aphelenchoididae</taxon>
        <taxon>Bursaphelenchus</taxon>
    </lineage>
</organism>